<comment type="caution">
    <text evidence="1">The sequence shown here is derived from an EMBL/GenBank/DDBJ whole genome shotgun (WGS) entry which is preliminary data.</text>
</comment>
<dbReference type="Proteomes" id="UP001143910">
    <property type="component" value="Unassembled WGS sequence"/>
</dbReference>
<evidence type="ECO:0000313" key="2">
    <source>
        <dbReference type="Proteomes" id="UP001143910"/>
    </source>
</evidence>
<sequence length="507" mass="53098">MPVPKPKVASVLDGACSVIVGNTLYSYSPNGFVSLDLEENAEWKTLSSDFQVQGAACAGKNLHDPASASLFVVGGYSSDPTHTGVMEYQFAAAKWQSLKPTTDVAKNRRGHSVVYNNATQVIVMFSGTVNSDVGAAPGASGEVFKILTTGNYQVESSPPPGTMGKSFSIKPMLFPWGEGADIALVSGPQDNGNIYLLNASMGAQGASADWRHVSNTEESWASDSAAISGTMVLGADGSMTLLKFDMSRSPNQMIRIPVGEAKDQHPIQPAVAVSKRSLSLDNWPTYNATDAPSVTRNGYSLAQGTNGMVVMSGGNSDDPVAIFNVEKNSWVNAAALLGDGTQKALDTTTTSTSSSTSTSTSTASSTFTTSISSATSSTATATPTQTSVGATDDKHGPSSNVILGITLGTIAGFLALLLVILLLLKRRKRRMNPNQGSVLNPDEKDTVAFAKSTQPSASPAHYRGHNPQLSTESGPKASRPNGPFRQGLTLLFSGFNCFPAQTVQEHN</sequence>
<proteinExistence type="predicted"/>
<keyword evidence="2" id="KW-1185">Reference proteome</keyword>
<name>A0ACC1MYK9_9HYPO</name>
<dbReference type="EMBL" id="JANJQO010001216">
    <property type="protein sequence ID" value="KAJ2972095.1"/>
    <property type="molecule type" value="Genomic_DNA"/>
</dbReference>
<accession>A0ACC1MYK9</accession>
<organism evidence="1 2">
    <name type="scientific">Zarea fungicola</name>
    <dbReference type="NCBI Taxonomy" id="93591"/>
    <lineage>
        <taxon>Eukaryota</taxon>
        <taxon>Fungi</taxon>
        <taxon>Dikarya</taxon>
        <taxon>Ascomycota</taxon>
        <taxon>Pezizomycotina</taxon>
        <taxon>Sordariomycetes</taxon>
        <taxon>Hypocreomycetidae</taxon>
        <taxon>Hypocreales</taxon>
        <taxon>Cordycipitaceae</taxon>
        <taxon>Zarea</taxon>
    </lineage>
</organism>
<protein>
    <submittedName>
        <fullName evidence="1">Uncharacterized protein</fullName>
    </submittedName>
</protein>
<gene>
    <name evidence="1" type="ORF">NQ176_g7352</name>
</gene>
<evidence type="ECO:0000313" key="1">
    <source>
        <dbReference type="EMBL" id="KAJ2972095.1"/>
    </source>
</evidence>
<reference evidence="1" key="1">
    <citation type="submission" date="2022-08" db="EMBL/GenBank/DDBJ databases">
        <title>Genome Sequence of Lecanicillium fungicola.</title>
        <authorList>
            <person name="Buettner E."/>
        </authorList>
    </citation>
    <scope>NUCLEOTIDE SEQUENCE</scope>
    <source>
        <strain evidence="1">Babe33</strain>
    </source>
</reference>